<name>A0A482WQH5_LAOST</name>
<proteinExistence type="predicted"/>
<evidence type="ECO:0000313" key="3">
    <source>
        <dbReference type="Proteomes" id="UP000291343"/>
    </source>
</evidence>
<evidence type="ECO:0000313" key="2">
    <source>
        <dbReference type="EMBL" id="RZF35869.1"/>
    </source>
</evidence>
<feature type="region of interest" description="Disordered" evidence="1">
    <location>
        <begin position="138"/>
        <end position="164"/>
    </location>
</feature>
<sequence length="164" mass="17216">MAEGEEDSGDAMLAVSASPHTAIRRDQPINLKSEESDDDSSCSASTSSSLSPRDVPPSAAMTPPEVQSQVRGGAAHPLDRRVDNLEGAEMLVKGRHGHRERSVSPPKEGVEGSKGQNHLNGLAGLMGLQNLAGLQNLHSQSNTPQHQSSQLLNTPLNLSINATG</sequence>
<reference evidence="2 3" key="1">
    <citation type="journal article" date="2017" name="Gigascience">
        <title>Genome sequence of the small brown planthopper, Laodelphax striatellus.</title>
        <authorList>
            <person name="Zhu J."/>
            <person name="Jiang F."/>
            <person name="Wang X."/>
            <person name="Yang P."/>
            <person name="Bao Y."/>
            <person name="Zhao W."/>
            <person name="Wang W."/>
            <person name="Lu H."/>
            <person name="Wang Q."/>
            <person name="Cui N."/>
            <person name="Li J."/>
            <person name="Chen X."/>
            <person name="Luo L."/>
            <person name="Yu J."/>
            <person name="Kang L."/>
            <person name="Cui F."/>
        </authorList>
    </citation>
    <scope>NUCLEOTIDE SEQUENCE [LARGE SCALE GENOMIC DNA]</scope>
    <source>
        <strain evidence="2">Lst14</strain>
    </source>
</reference>
<feature type="non-terminal residue" evidence="2">
    <location>
        <position position="164"/>
    </location>
</feature>
<dbReference type="InParanoid" id="A0A482WQH5"/>
<protein>
    <submittedName>
        <fullName evidence="2">Uncharacterized protein</fullName>
    </submittedName>
</protein>
<dbReference type="EMBL" id="QKKF02027380">
    <property type="protein sequence ID" value="RZF35869.1"/>
    <property type="molecule type" value="Genomic_DNA"/>
</dbReference>
<organism evidence="2 3">
    <name type="scientific">Laodelphax striatellus</name>
    <name type="common">Small brown planthopper</name>
    <name type="synonym">Delphax striatella</name>
    <dbReference type="NCBI Taxonomy" id="195883"/>
    <lineage>
        <taxon>Eukaryota</taxon>
        <taxon>Metazoa</taxon>
        <taxon>Ecdysozoa</taxon>
        <taxon>Arthropoda</taxon>
        <taxon>Hexapoda</taxon>
        <taxon>Insecta</taxon>
        <taxon>Pterygota</taxon>
        <taxon>Neoptera</taxon>
        <taxon>Paraneoptera</taxon>
        <taxon>Hemiptera</taxon>
        <taxon>Auchenorrhyncha</taxon>
        <taxon>Fulgoroidea</taxon>
        <taxon>Delphacidae</taxon>
        <taxon>Criomorphinae</taxon>
        <taxon>Laodelphax</taxon>
    </lineage>
</organism>
<evidence type="ECO:0000256" key="1">
    <source>
        <dbReference type="SAM" id="MobiDB-lite"/>
    </source>
</evidence>
<accession>A0A482WQH5</accession>
<comment type="caution">
    <text evidence="2">The sequence shown here is derived from an EMBL/GenBank/DDBJ whole genome shotgun (WGS) entry which is preliminary data.</text>
</comment>
<feature type="region of interest" description="Disordered" evidence="1">
    <location>
        <begin position="1"/>
        <end position="118"/>
    </location>
</feature>
<gene>
    <name evidence="2" type="ORF">LSTR_LSTR011809</name>
</gene>
<dbReference type="AlphaFoldDB" id="A0A482WQH5"/>
<keyword evidence="3" id="KW-1185">Reference proteome</keyword>
<dbReference type="Proteomes" id="UP000291343">
    <property type="component" value="Unassembled WGS sequence"/>
</dbReference>
<feature type="compositionally biased region" description="Low complexity" evidence="1">
    <location>
        <begin position="41"/>
        <end position="51"/>
    </location>
</feature>